<evidence type="ECO:0000256" key="7">
    <source>
        <dbReference type="SAM" id="Phobius"/>
    </source>
</evidence>
<evidence type="ECO:0000256" key="3">
    <source>
        <dbReference type="ARBA" id="ARBA00022692"/>
    </source>
</evidence>
<keyword evidence="3 7" id="KW-0812">Transmembrane</keyword>
<name>A0A553IDT9_9PEZI</name>
<feature type="compositionally biased region" description="Polar residues" evidence="6">
    <location>
        <begin position="305"/>
        <end position="319"/>
    </location>
</feature>
<evidence type="ECO:0000256" key="2">
    <source>
        <dbReference type="ARBA" id="ARBA00006582"/>
    </source>
</evidence>
<evidence type="ECO:0000256" key="6">
    <source>
        <dbReference type="SAM" id="MobiDB-lite"/>
    </source>
</evidence>
<gene>
    <name evidence="9" type="ORF">FHL15_001006</name>
</gene>
<comment type="similarity">
    <text evidence="2">Belongs to the YSP2 family.</text>
</comment>
<evidence type="ECO:0000259" key="8">
    <source>
        <dbReference type="PROSITE" id="PS51778"/>
    </source>
</evidence>
<keyword evidence="10" id="KW-1185">Reference proteome</keyword>
<feature type="compositionally biased region" description="Acidic residues" evidence="6">
    <location>
        <begin position="731"/>
        <end position="753"/>
    </location>
</feature>
<feature type="compositionally biased region" description="Polar residues" evidence="6">
    <location>
        <begin position="158"/>
        <end position="183"/>
    </location>
</feature>
<feature type="region of interest" description="Disordered" evidence="6">
    <location>
        <begin position="20"/>
        <end position="335"/>
    </location>
</feature>
<feature type="domain" description="VASt" evidence="8">
    <location>
        <begin position="817"/>
        <end position="989"/>
    </location>
</feature>
<dbReference type="PANTHER" id="PTHR23319:SF4">
    <property type="entry name" value="GRAM DOMAIN CONTAINING 1B, ISOFORM E"/>
    <property type="match status" value="1"/>
</dbReference>
<organism evidence="9 10">
    <name type="scientific">Xylaria flabelliformis</name>
    <dbReference type="NCBI Taxonomy" id="2512241"/>
    <lineage>
        <taxon>Eukaryota</taxon>
        <taxon>Fungi</taxon>
        <taxon>Dikarya</taxon>
        <taxon>Ascomycota</taxon>
        <taxon>Pezizomycotina</taxon>
        <taxon>Sordariomycetes</taxon>
        <taxon>Xylariomycetidae</taxon>
        <taxon>Xylariales</taxon>
        <taxon>Xylariaceae</taxon>
        <taxon>Xylaria</taxon>
    </lineage>
</organism>
<feature type="compositionally biased region" description="Basic and acidic residues" evidence="6">
    <location>
        <begin position="47"/>
        <end position="69"/>
    </location>
</feature>
<dbReference type="STRING" id="2512241.A0A553IDT9"/>
<dbReference type="InterPro" id="IPR031968">
    <property type="entry name" value="VASt"/>
</dbReference>
<evidence type="ECO:0000256" key="1">
    <source>
        <dbReference type="ARBA" id="ARBA00004167"/>
    </source>
</evidence>
<dbReference type="InterPro" id="IPR011993">
    <property type="entry name" value="PH-like_dom_sf"/>
</dbReference>
<dbReference type="OrthoDB" id="2162691at2759"/>
<dbReference type="PROSITE" id="PS51778">
    <property type="entry name" value="VAST"/>
    <property type="match status" value="1"/>
</dbReference>
<evidence type="ECO:0000313" key="10">
    <source>
        <dbReference type="Proteomes" id="UP000319160"/>
    </source>
</evidence>
<keyword evidence="5 7" id="KW-0472">Membrane</keyword>
<feature type="compositionally biased region" description="Basic residues" evidence="6">
    <location>
        <begin position="20"/>
        <end position="32"/>
    </location>
</feature>
<feature type="compositionally biased region" description="Polar residues" evidence="6">
    <location>
        <begin position="230"/>
        <end position="247"/>
    </location>
</feature>
<dbReference type="AlphaFoldDB" id="A0A553IDT9"/>
<sequence>MDDASTSNSSLSKMAAAKLLPKKLAAKGRWRKRPSDESFGSLASTENEDHFRGRRPSTRESEHEREGSRHGSMSTTQSSELAVNNDGVGGIEDTEADSTDYDITPGAENESRPAVPSTHPSQIGHLTTSSPIIQADHLPEVQTLDQALDRQESLEGLSRTTTFSVTSSDQSHVTAPALSTSKTGLLPPSDVPSRRSRSPAGRIKDAFRGKRGAGATSSTGIQSDGHHSQETLVSLDSRPSSVVTSQSDTHESDLSSRGSQRRKSQPALDISVRPHTPPSSEPTGPVIVNTPPTPVDSSPKGRNSPIANPNVIVSPSGNMISHRRARSGSAASIGPSKLSNIISAPLTPTPENAVPPTPGAGFFSSVLSAAQNAATTLSSTITNTSISPAGNRPRSNGSKEIQPANDDRVEVESPAEELKDSSMSSKEPAVKTLGMGDLSLSQLGFQETASTTPTPTTSRFARVTNESRGRSESAPADTEIPPPHGDGPLDDSNADRPGSLYEYANTSPPTSVYEGGAGVNRTASVRSAISKTKRRKRGSTGGTTGTGTTIGAAIAAANASVAHPTAAGSAPKLTGFAVASKKRNRDFHTLFKSVPDDDYLIEDYSCALQREILAHGRLYVSEGHICFSSNILGWVTTLVMSFDEIVSVEKRSTALVFKNGLMISTLHAKHVFASFTSRDSTYDLIVDIWKLGHPTLRSSLNGVSLDETGGDKTEKIGSGEGAPESQSGSGSEDDDSEDDDEVYDEDLEDDDIPAETQQTDTGLAETDGEKAASRKVSSAVPPNGAAVDKSDAAASGVPDFPGPASHSPTECGDSDNHFEVAIGDDIIAAPLGKVYNFIFGPASVAWMSKWLTNEQKCTDLQMEDKKGLSQDNKSRVYSYIKPLYASLGPKQTKCMVTETIENIDFEKAVNVLVTTQTPDVPNGNLFSVKTKYCLFWADNNSTRVTINCTIEWTGKSWLKGAIEKGAKDGQITFWKDLFTSLKSAVSSRPRTTTLNGTVRGKKKRAKGKLHRASKDNLKGPVDSTPKSHDWGLFEPLHSILGPIFDILKPVMTGNVVYGLLVGLLVSTWFGFGFNSQHRGAGYGRGVAFSSYPERAVAYEEIWRREESDLWDWLEERVGLHRMNEGGTPIRKRVTEPRTMEEKLREERMDEREVDEAIRITEEKLDILKSVIDRKKDIPKVKSEGYGKSTTDTATDR</sequence>
<dbReference type="GO" id="GO:0032541">
    <property type="term" value="C:cortical endoplasmic reticulum"/>
    <property type="evidence" value="ECO:0007669"/>
    <property type="project" value="TreeGrafter"/>
</dbReference>
<accession>A0A553IDT9</accession>
<feature type="region of interest" description="Disordered" evidence="6">
    <location>
        <begin position="381"/>
        <end position="430"/>
    </location>
</feature>
<evidence type="ECO:0000313" key="9">
    <source>
        <dbReference type="EMBL" id="TRX98361.1"/>
    </source>
</evidence>
<dbReference type="SMART" id="SM00568">
    <property type="entry name" value="GRAM"/>
    <property type="match status" value="1"/>
</dbReference>
<keyword evidence="4 7" id="KW-1133">Transmembrane helix</keyword>
<dbReference type="Pfam" id="PF16016">
    <property type="entry name" value="VASt"/>
    <property type="match status" value="1"/>
</dbReference>
<dbReference type="Pfam" id="PF02893">
    <property type="entry name" value="GRAM"/>
    <property type="match status" value="1"/>
</dbReference>
<dbReference type="EMBL" id="VFLP01000003">
    <property type="protein sequence ID" value="TRX98361.1"/>
    <property type="molecule type" value="Genomic_DNA"/>
</dbReference>
<dbReference type="InterPro" id="IPR051482">
    <property type="entry name" value="Cholesterol_transport"/>
</dbReference>
<protein>
    <recommendedName>
        <fullName evidence="8">VASt domain-containing protein</fullName>
    </recommendedName>
</protein>
<dbReference type="PANTHER" id="PTHR23319">
    <property type="entry name" value="GRAM DOMAIN CONTAINING 1B, ISOFORM E"/>
    <property type="match status" value="1"/>
</dbReference>
<dbReference type="InterPro" id="IPR004182">
    <property type="entry name" value="GRAM"/>
</dbReference>
<evidence type="ECO:0000256" key="5">
    <source>
        <dbReference type="ARBA" id="ARBA00023136"/>
    </source>
</evidence>
<feature type="region of interest" description="Disordered" evidence="6">
    <location>
        <begin position="700"/>
        <end position="813"/>
    </location>
</feature>
<dbReference type="GO" id="GO:0032366">
    <property type="term" value="P:intracellular sterol transport"/>
    <property type="evidence" value="ECO:0007669"/>
    <property type="project" value="TreeGrafter"/>
</dbReference>
<evidence type="ECO:0000256" key="4">
    <source>
        <dbReference type="ARBA" id="ARBA00022989"/>
    </source>
</evidence>
<dbReference type="GO" id="GO:0005886">
    <property type="term" value="C:plasma membrane"/>
    <property type="evidence" value="ECO:0007669"/>
    <property type="project" value="TreeGrafter"/>
</dbReference>
<comment type="caution">
    <text evidence="9">The sequence shown here is derived from an EMBL/GenBank/DDBJ whole genome shotgun (WGS) entry which is preliminary data.</text>
</comment>
<dbReference type="GO" id="GO:0005789">
    <property type="term" value="C:endoplasmic reticulum membrane"/>
    <property type="evidence" value="ECO:0007669"/>
    <property type="project" value="TreeGrafter"/>
</dbReference>
<reference evidence="10" key="1">
    <citation type="submission" date="2019-06" db="EMBL/GenBank/DDBJ databases">
        <title>Draft genome sequence of the griseofulvin-producing fungus Xylaria cubensis strain G536.</title>
        <authorList>
            <person name="Mead M.E."/>
            <person name="Raja H.A."/>
            <person name="Steenwyk J.L."/>
            <person name="Knowles S.L."/>
            <person name="Oberlies N.H."/>
            <person name="Rokas A."/>
        </authorList>
    </citation>
    <scope>NUCLEOTIDE SEQUENCE [LARGE SCALE GENOMIC DNA]</scope>
    <source>
        <strain evidence="10">G536</strain>
    </source>
</reference>
<dbReference type="GO" id="GO:0140268">
    <property type="term" value="C:endoplasmic reticulum-plasma membrane contact site"/>
    <property type="evidence" value="ECO:0007669"/>
    <property type="project" value="TreeGrafter"/>
</dbReference>
<feature type="region of interest" description="Disordered" evidence="6">
    <location>
        <begin position="447"/>
        <end position="548"/>
    </location>
</feature>
<dbReference type="GO" id="GO:0005739">
    <property type="term" value="C:mitochondrion"/>
    <property type="evidence" value="ECO:0007669"/>
    <property type="project" value="TreeGrafter"/>
</dbReference>
<feature type="compositionally biased region" description="Low complexity" evidence="6">
    <location>
        <begin position="448"/>
        <end position="458"/>
    </location>
</feature>
<comment type="subcellular location">
    <subcellularLocation>
        <location evidence="1">Membrane</location>
        <topology evidence="1">Single-pass membrane protein</topology>
    </subcellularLocation>
</comment>
<feature type="compositionally biased region" description="Basic and acidic residues" evidence="6">
    <location>
        <begin position="405"/>
        <end position="420"/>
    </location>
</feature>
<dbReference type="GO" id="GO:0032934">
    <property type="term" value="F:sterol binding"/>
    <property type="evidence" value="ECO:0007669"/>
    <property type="project" value="TreeGrafter"/>
</dbReference>
<dbReference type="GO" id="GO:0120015">
    <property type="term" value="F:sterol transfer activity"/>
    <property type="evidence" value="ECO:0007669"/>
    <property type="project" value="TreeGrafter"/>
</dbReference>
<feature type="compositionally biased region" description="Polar residues" evidence="6">
    <location>
        <begin position="73"/>
        <end position="82"/>
    </location>
</feature>
<dbReference type="CDD" id="cd13220">
    <property type="entry name" value="PH-GRAM_GRAMDC"/>
    <property type="match status" value="1"/>
</dbReference>
<dbReference type="Proteomes" id="UP000319160">
    <property type="component" value="Unassembled WGS sequence"/>
</dbReference>
<dbReference type="Gene3D" id="2.30.29.30">
    <property type="entry name" value="Pleckstrin-homology domain (PH domain)/Phosphotyrosine-binding domain (PTB)"/>
    <property type="match status" value="1"/>
</dbReference>
<proteinExistence type="inferred from homology"/>
<feature type="transmembrane region" description="Helical" evidence="7">
    <location>
        <begin position="1055"/>
        <end position="1074"/>
    </location>
</feature>
<feature type="compositionally biased region" description="Polar residues" evidence="6">
    <location>
        <begin position="118"/>
        <end position="132"/>
    </location>
</feature>